<accession>A0A0A9DK73</accession>
<evidence type="ECO:0000313" key="1">
    <source>
        <dbReference type="EMBL" id="JAD88201.1"/>
    </source>
</evidence>
<proteinExistence type="predicted"/>
<protein>
    <submittedName>
        <fullName evidence="1">Uncharacterized protein</fullName>
    </submittedName>
</protein>
<dbReference type="EMBL" id="GBRH01209694">
    <property type="protein sequence ID" value="JAD88201.1"/>
    <property type="molecule type" value="Transcribed_RNA"/>
</dbReference>
<dbReference type="AlphaFoldDB" id="A0A0A9DK73"/>
<name>A0A0A9DK73_ARUDO</name>
<organism evidence="1">
    <name type="scientific">Arundo donax</name>
    <name type="common">Giant reed</name>
    <name type="synonym">Donax arundinaceus</name>
    <dbReference type="NCBI Taxonomy" id="35708"/>
    <lineage>
        <taxon>Eukaryota</taxon>
        <taxon>Viridiplantae</taxon>
        <taxon>Streptophyta</taxon>
        <taxon>Embryophyta</taxon>
        <taxon>Tracheophyta</taxon>
        <taxon>Spermatophyta</taxon>
        <taxon>Magnoliopsida</taxon>
        <taxon>Liliopsida</taxon>
        <taxon>Poales</taxon>
        <taxon>Poaceae</taxon>
        <taxon>PACMAD clade</taxon>
        <taxon>Arundinoideae</taxon>
        <taxon>Arundineae</taxon>
        <taxon>Arundo</taxon>
    </lineage>
</organism>
<reference evidence="1" key="2">
    <citation type="journal article" date="2015" name="Data Brief">
        <title>Shoot transcriptome of the giant reed, Arundo donax.</title>
        <authorList>
            <person name="Barrero R.A."/>
            <person name="Guerrero F.D."/>
            <person name="Moolhuijzen P."/>
            <person name="Goolsby J.A."/>
            <person name="Tidwell J."/>
            <person name="Bellgard S.E."/>
            <person name="Bellgard M.I."/>
        </authorList>
    </citation>
    <scope>NUCLEOTIDE SEQUENCE</scope>
    <source>
        <tissue evidence="1">Shoot tissue taken approximately 20 cm above the soil surface</tissue>
    </source>
</reference>
<sequence>MNNFRTIDAHALELTKILEVLTTKFGWAHLQWVGLKAGAVRRRWSVRCDN</sequence>
<reference evidence="1" key="1">
    <citation type="submission" date="2014-09" db="EMBL/GenBank/DDBJ databases">
        <authorList>
            <person name="Magalhaes I.L.F."/>
            <person name="Oliveira U."/>
            <person name="Santos F.R."/>
            <person name="Vidigal T.H.D.A."/>
            <person name="Brescovit A.D."/>
            <person name="Santos A.J."/>
        </authorList>
    </citation>
    <scope>NUCLEOTIDE SEQUENCE</scope>
    <source>
        <tissue evidence="1">Shoot tissue taken approximately 20 cm above the soil surface</tissue>
    </source>
</reference>